<dbReference type="Pfam" id="PF04965">
    <property type="entry name" value="GPW_gp25"/>
    <property type="match status" value="1"/>
</dbReference>
<organism evidence="2 3">
    <name type="scientific">Nocardioides ganghwensis</name>
    <dbReference type="NCBI Taxonomy" id="252230"/>
    <lineage>
        <taxon>Bacteria</taxon>
        <taxon>Bacillati</taxon>
        <taxon>Actinomycetota</taxon>
        <taxon>Actinomycetes</taxon>
        <taxon>Propionibacteriales</taxon>
        <taxon>Nocardioidaceae</taxon>
        <taxon>Nocardioides</taxon>
    </lineage>
</organism>
<feature type="domain" description="IraD/Gp25-like" evidence="1">
    <location>
        <begin position="4"/>
        <end position="95"/>
    </location>
</feature>
<dbReference type="Proteomes" id="UP000293291">
    <property type="component" value="Unassembled WGS sequence"/>
</dbReference>
<dbReference type="OrthoDB" id="9802846at2"/>
<dbReference type="InterPro" id="IPR007048">
    <property type="entry name" value="IraD/Gp25-like"/>
</dbReference>
<dbReference type="Gene3D" id="3.10.450.40">
    <property type="match status" value="1"/>
</dbReference>
<evidence type="ECO:0000259" key="1">
    <source>
        <dbReference type="Pfam" id="PF04965"/>
    </source>
</evidence>
<accession>A0A4Q2SHS9</accession>
<sequence length="125" mass="14237">MLDDEDDIVSSLQILLSTAPGERIMVPQYGCNMDELVFENLDTRMRTLMADKIESAILYHEPRIDLEHVRVEDDPAEAIGGYLLIGVIYRVKATNSRFNFVFPFYRDEGTDINLTTTVQLLPEAP</sequence>
<proteinExistence type="predicted"/>
<dbReference type="EMBL" id="SDWU01000005">
    <property type="protein sequence ID" value="RYC03540.1"/>
    <property type="molecule type" value="Genomic_DNA"/>
</dbReference>
<evidence type="ECO:0000313" key="2">
    <source>
        <dbReference type="EMBL" id="RYC03540.1"/>
    </source>
</evidence>
<comment type="caution">
    <text evidence="2">The sequence shown here is derived from an EMBL/GenBank/DDBJ whole genome shotgun (WGS) entry which is preliminary data.</text>
</comment>
<evidence type="ECO:0000313" key="3">
    <source>
        <dbReference type="Proteomes" id="UP000293291"/>
    </source>
</evidence>
<gene>
    <name evidence="2" type="ORF">EUA07_05895</name>
</gene>
<protein>
    <recommendedName>
        <fullName evidence="1">IraD/Gp25-like domain-containing protein</fullName>
    </recommendedName>
</protein>
<dbReference type="AlphaFoldDB" id="A0A4Q2SHS9"/>
<keyword evidence="3" id="KW-1185">Reference proteome</keyword>
<name>A0A4Q2SHS9_9ACTN</name>
<dbReference type="SUPFAM" id="SSF160719">
    <property type="entry name" value="gpW/gp25-like"/>
    <property type="match status" value="1"/>
</dbReference>
<reference evidence="2 3" key="1">
    <citation type="submission" date="2019-01" db="EMBL/GenBank/DDBJ databases">
        <title>Novel species of Nocardioides.</title>
        <authorList>
            <person name="Liu Q."/>
            <person name="Xin Y.-H."/>
        </authorList>
    </citation>
    <scope>NUCLEOTIDE SEQUENCE [LARGE SCALE GENOMIC DNA]</scope>
    <source>
        <strain evidence="2 3">CGMCC 4.6875</strain>
    </source>
</reference>